<gene>
    <name evidence="9" type="ORF">MTBBW1_400049</name>
</gene>
<dbReference type="InterPro" id="IPR001789">
    <property type="entry name" value="Sig_transdc_resp-reg_receiver"/>
</dbReference>
<dbReference type="AlphaFoldDB" id="A0A1W1HGY4"/>
<dbReference type="InterPro" id="IPR004358">
    <property type="entry name" value="Sig_transdc_His_kin-like_C"/>
</dbReference>
<proteinExistence type="predicted"/>
<reference evidence="9 10" key="1">
    <citation type="submission" date="2017-03" db="EMBL/GenBank/DDBJ databases">
        <authorList>
            <person name="Afonso C.L."/>
            <person name="Miller P.J."/>
            <person name="Scott M.A."/>
            <person name="Spackman E."/>
            <person name="Goraichik I."/>
            <person name="Dimitrov K.M."/>
            <person name="Suarez D.L."/>
            <person name="Swayne D.E."/>
        </authorList>
    </citation>
    <scope>NUCLEOTIDE SEQUENCE [LARGE SCALE GENOMIC DNA]</scope>
    <source>
        <strain evidence="9">PRJEB14757</strain>
    </source>
</reference>
<keyword evidence="5" id="KW-0175">Coiled coil</keyword>
<dbReference type="GO" id="GO:0000155">
    <property type="term" value="F:phosphorelay sensor kinase activity"/>
    <property type="evidence" value="ECO:0007669"/>
    <property type="project" value="InterPro"/>
</dbReference>
<accession>A0A1W1HGY4</accession>
<dbReference type="PROSITE" id="PS50110">
    <property type="entry name" value="RESPONSE_REGULATORY"/>
    <property type="match status" value="1"/>
</dbReference>
<evidence type="ECO:0000313" key="10">
    <source>
        <dbReference type="Proteomes" id="UP000191931"/>
    </source>
</evidence>
<dbReference type="SUPFAM" id="SSF52172">
    <property type="entry name" value="CheY-like"/>
    <property type="match status" value="1"/>
</dbReference>
<dbReference type="CDD" id="cd00082">
    <property type="entry name" value="HisKA"/>
    <property type="match status" value="1"/>
</dbReference>
<sequence length="618" mass="69088">MGQNSSSKEQLRIIRSKAEDAIKNGDYIKIEQGTEHSPDASLHELQVFQVELEMQIEELKRSQQELMAVKKSYAELYDFAPAGYITLNHNGLILNANLTFADMLSMERDSLINRYIFAHIPFEYSDIFTLHMRQLFNTSSKQVCELQMQKKDGTLFEVHVESTIVPEESRIPEKSQFSEKSGIPEASKTREASRNREASRSIEESRSTEESASTVQYRCIIIDISAQKAIEREKEQLQAELHRTKKMETVRNLTGGIAHDFNNILFIVVGNAELALDDIPESNPMHACIQEIKKAAFRAANIVKQLLKFSQKNPPKLKRIAVNPPAREAVRSIQAILPDTVEVVANIATDDIFILAEELHIQQVIINLCTNAYEAIERKRERGVVTVSVDTVSLSEDSEPVSSSILVLGNYVKITVMDTGSGIKPDIIDRIFEPYFTTKDFGSGAGIGLSVVHGIVKSFGGTVVVKSEPGQGSRFTLFFPELTEKVPVKMQKNEKIPEGTERILFVDDDIAIVTVLGMMLKRLGYTVESCLNPLEALVIFQKAPDKFDLVITDMSMPILDGLKFSEKIKEIRPDIPVIIATGHGPADKKTSERFGVDGYVMKPLTLSDIATVIRDVLK</sequence>
<dbReference type="SMART" id="SM00388">
    <property type="entry name" value="HisKA"/>
    <property type="match status" value="1"/>
</dbReference>
<dbReference type="NCBIfam" id="TIGR00229">
    <property type="entry name" value="sensory_box"/>
    <property type="match status" value="1"/>
</dbReference>
<dbReference type="Gene3D" id="3.40.50.2300">
    <property type="match status" value="1"/>
</dbReference>
<dbReference type="InterPro" id="IPR036890">
    <property type="entry name" value="HATPase_C_sf"/>
</dbReference>
<evidence type="ECO:0000256" key="2">
    <source>
        <dbReference type="ARBA" id="ARBA00012438"/>
    </source>
</evidence>
<dbReference type="Gene3D" id="1.10.287.130">
    <property type="match status" value="1"/>
</dbReference>
<dbReference type="InterPro" id="IPR003661">
    <property type="entry name" value="HisK_dim/P_dom"/>
</dbReference>
<dbReference type="InterPro" id="IPR011006">
    <property type="entry name" value="CheY-like_superfamily"/>
</dbReference>
<dbReference type="SMART" id="SM00387">
    <property type="entry name" value="HATPase_c"/>
    <property type="match status" value="1"/>
</dbReference>
<dbReference type="Pfam" id="PF13426">
    <property type="entry name" value="PAS_9"/>
    <property type="match status" value="1"/>
</dbReference>
<evidence type="ECO:0000259" key="7">
    <source>
        <dbReference type="PROSITE" id="PS50109"/>
    </source>
</evidence>
<evidence type="ECO:0000259" key="8">
    <source>
        <dbReference type="PROSITE" id="PS50110"/>
    </source>
</evidence>
<dbReference type="SUPFAM" id="SSF55785">
    <property type="entry name" value="PYP-like sensor domain (PAS domain)"/>
    <property type="match status" value="1"/>
</dbReference>
<dbReference type="PANTHER" id="PTHR43065">
    <property type="entry name" value="SENSOR HISTIDINE KINASE"/>
    <property type="match status" value="1"/>
</dbReference>
<evidence type="ECO:0000256" key="1">
    <source>
        <dbReference type="ARBA" id="ARBA00000085"/>
    </source>
</evidence>
<keyword evidence="3 4" id="KW-0597">Phosphoprotein</keyword>
<feature type="compositionally biased region" description="Basic and acidic residues" evidence="6">
    <location>
        <begin position="187"/>
        <end position="209"/>
    </location>
</feature>
<dbReference type="Pfam" id="PF02518">
    <property type="entry name" value="HATPase_c"/>
    <property type="match status" value="1"/>
</dbReference>
<dbReference type="EMBL" id="FWEV01000282">
    <property type="protein sequence ID" value="SLM31642.1"/>
    <property type="molecule type" value="Genomic_DNA"/>
</dbReference>
<dbReference type="STRING" id="1246637.MTBBW1_400049"/>
<feature type="modified residue" description="4-aspartylphosphate" evidence="4">
    <location>
        <position position="553"/>
    </location>
</feature>
<feature type="region of interest" description="Disordered" evidence="6">
    <location>
        <begin position="169"/>
        <end position="209"/>
    </location>
</feature>
<dbReference type="EC" id="2.7.13.3" evidence="2"/>
<feature type="domain" description="Histidine kinase" evidence="7">
    <location>
        <begin position="256"/>
        <end position="483"/>
    </location>
</feature>
<evidence type="ECO:0000256" key="3">
    <source>
        <dbReference type="ARBA" id="ARBA00022553"/>
    </source>
</evidence>
<dbReference type="PROSITE" id="PS50109">
    <property type="entry name" value="HIS_KIN"/>
    <property type="match status" value="1"/>
</dbReference>
<evidence type="ECO:0000256" key="6">
    <source>
        <dbReference type="SAM" id="MobiDB-lite"/>
    </source>
</evidence>
<dbReference type="RefSeq" id="WP_080800580.1">
    <property type="nucleotide sequence ID" value="NZ_LT828541.1"/>
</dbReference>
<dbReference type="InterPro" id="IPR035965">
    <property type="entry name" value="PAS-like_dom_sf"/>
</dbReference>
<dbReference type="CDD" id="cd00130">
    <property type="entry name" value="PAS"/>
    <property type="match status" value="1"/>
</dbReference>
<dbReference type="PANTHER" id="PTHR43065:SF42">
    <property type="entry name" value="TWO-COMPONENT SENSOR PPRA"/>
    <property type="match status" value="1"/>
</dbReference>
<dbReference type="Gene3D" id="3.30.450.20">
    <property type="entry name" value="PAS domain"/>
    <property type="match status" value="1"/>
</dbReference>
<dbReference type="SMART" id="SM00448">
    <property type="entry name" value="REC"/>
    <property type="match status" value="1"/>
</dbReference>
<evidence type="ECO:0000313" key="9">
    <source>
        <dbReference type="EMBL" id="SLM31642.1"/>
    </source>
</evidence>
<dbReference type="Pfam" id="PF00072">
    <property type="entry name" value="Response_reg"/>
    <property type="match status" value="1"/>
</dbReference>
<dbReference type="SUPFAM" id="SSF55874">
    <property type="entry name" value="ATPase domain of HSP90 chaperone/DNA topoisomerase II/histidine kinase"/>
    <property type="match status" value="1"/>
</dbReference>
<feature type="coiled-coil region" evidence="5">
    <location>
        <begin position="45"/>
        <end position="72"/>
    </location>
</feature>
<evidence type="ECO:0000256" key="4">
    <source>
        <dbReference type="PROSITE-ProRule" id="PRU00169"/>
    </source>
</evidence>
<protein>
    <recommendedName>
        <fullName evidence="2">histidine kinase</fullName>
        <ecNumber evidence="2">2.7.13.3</ecNumber>
    </recommendedName>
</protein>
<feature type="domain" description="Response regulatory" evidence="8">
    <location>
        <begin position="502"/>
        <end position="617"/>
    </location>
</feature>
<dbReference type="PRINTS" id="PR00344">
    <property type="entry name" value="BCTRLSENSOR"/>
</dbReference>
<keyword evidence="10" id="KW-1185">Reference proteome</keyword>
<dbReference type="InterPro" id="IPR036097">
    <property type="entry name" value="HisK_dim/P_sf"/>
</dbReference>
<dbReference type="CDD" id="cd00156">
    <property type="entry name" value="REC"/>
    <property type="match status" value="1"/>
</dbReference>
<evidence type="ECO:0000256" key="5">
    <source>
        <dbReference type="SAM" id="Coils"/>
    </source>
</evidence>
<organism evidence="9 10">
    <name type="scientific">Desulfamplus magnetovallimortis</name>
    <dbReference type="NCBI Taxonomy" id="1246637"/>
    <lineage>
        <taxon>Bacteria</taxon>
        <taxon>Pseudomonadati</taxon>
        <taxon>Thermodesulfobacteriota</taxon>
        <taxon>Desulfobacteria</taxon>
        <taxon>Desulfobacterales</taxon>
        <taxon>Desulfobacteraceae</taxon>
        <taxon>Desulfamplus</taxon>
    </lineage>
</organism>
<comment type="catalytic activity">
    <reaction evidence="1">
        <text>ATP + protein L-histidine = ADP + protein N-phospho-L-histidine.</text>
        <dbReference type="EC" id="2.7.13.3"/>
    </reaction>
</comment>
<dbReference type="InterPro" id="IPR005467">
    <property type="entry name" value="His_kinase_dom"/>
</dbReference>
<dbReference type="Gene3D" id="3.30.565.10">
    <property type="entry name" value="Histidine kinase-like ATPase, C-terminal domain"/>
    <property type="match status" value="1"/>
</dbReference>
<dbReference type="Proteomes" id="UP000191931">
    <property type="component" value="Unassembled WGS sequence"/>
</dbReference>
<dbReference type="SUPFAM" id="SSF47384">
    <property type="entry name" value="Homodimeric domain of signal transducing histidine kinase"/>
    <property type="match status" value="1"/>
</dbReference>
<keyword evidence="9" id="KW-0808">Transferase</keyword>
<dbReference type="InterPro" id="IPR000014">
    <property type="entry name" value="PAS"/>
</dbReference>
<name>A0A1W1HGY4_9BACT</name>
<dbReference type="OrthoDB" id="5487437at2"/>
<dbReference type="InterPro" id="IPR003594">
    <property type="entry name" value="HATPase_dom"/>
</dbReference>